<dbReference type="Pfam" id="PF00264">
    <property type="entry name" value="Tyrosinase"/>
    <property type="match status" value="1"/>
</dbReference>
<evidence type="ECO:0000256" key="8">
    <source>
        <dbReference type="SAM" id="Coils"/>
    </source>
</evidence>
<dbReference type="SMART" id="SM00235">
    <property type="entry name" value="ZnMc"/>
    <property type="match status" value="1"/>
</dbReference>
<feature type="domain" description="PPIase FKBP-type" evidence="10">
    <location>
        <begin position="249"/>
        <end position="337"/>
    </location>
</feature>
<dbReference type="InterPro" id="IPR002227">
    <property type="entry name" value="Tyrosinase_Cu-bd"/>
</dbReference>
<keyword evidence="2" id="KW-0479">Metal-binding</keyword>
<name>A0ABR1FX53_AURAN</name>
<evidence type="ECO:0000256" key="2">
    <source>
        <dbReference type="ARBA" id="ARBA00022723"/>
    </source>
</evidence>
<evidence type="ECO:0000256" key="1">
    <source>
        <dbReference type="ARBA" id="ARBA00022670"/>
    </source>
</evidence>
<dbReference type="Gene3D" id="3.40.390.10">
    <property type="entry name" value="Collagenase (Catalytic Domain)"/>
    <property type="match status" value="1"/>
</dbReference>
<dbReference type="InterPro" id="IPR021190">
    <property type="entry name" value="Pept_M10A"/>
</dbReference>
<keyword evidence="5" id="KW-0186">Copper</keyword>
<dbReference type="PRINTS" id="PR00138">
    <property type="entry name" value="MATRIXIN"/>
</dbReference>
<evidence type="ECO:0000256" key="7">
    <source>
        <dbReference type="PROSITE-ProRule" id="PRU00277"/>
    </source>
</evidence>
<dbReference type="InterPro" id="IPR046357">
    <property type="entry name" value="PPIase_dom_sf"/>
</dbReference>
<evidence type="ECO:0000256" key="6">
    <source>
        <dbReference type="ARBA" id="ARBA00023049"/>
    </source>
</evidence>
<dbReference type="CDD" id="cd00030">
    <property type="entry name" value="C2"/>
    <property type="match status" value="1"/>
</dbReference>
<dbReference type="InterPro" id="IPR001818">
    <property type="entry name" value="Pept_M10_metallopeptidase"/>
</dbReference>
<dbReference type="InterPro" id="IPR036365">
    <property type="entry name" value="PGBD-like_sf"/>
</dbReference>
<evidence type="ECO:0000256" key="3">
    <source>
        <dbReference type="ARBA" id="ARBA00022801"/>
    </source>
</evidence>
<keyword evidence="1" id="KW-0645">Protease</keyword>
<keyword evidence="3" id="KW-0378">Hydrolase</keyword>
<organism evidence="11 12">
    <name type="scientific">Aureococcus anophagefferens</name>
    <name type="common">Harmful bloom alga</name>
    <dbReference type="NCBI Taxonomy" id="44056"/>
    <lineage>
        <taxon>Eukaryota</taxon>
        <taxon>Sar</taxon>
        <taxon>Stramenopiles</taxon>
        <taxon>Ochrophyta</taxon>
        <taxon>Pelagophyceae</taxon>
        <taxon>Pelagomonadales</taxon>
        <taxon>Pelagomonadaceae</taxon>
        <taxon>Aureococcus</taxon>
    </lineage>
</organism>
<reference evidence="11 12" key="1">
    <citation type="submission" date="2024-03" db="EMBL/GenBank/DDBJ databases">
        <title>Aureococcus anophagefferens CCMP1851 and Kratosvirus quantuckense: Draft genome of a second virus-susceptible host strain in the model system.</title>
        <authorList>
            <person name="Chase E."/>
            <person name="Truchon A.R."/>
            <person name="Schepens W."/>
            <person name="Wilhelm S.W."/>
        </authorList>
    </citation>
    <scope>NUCLEOTIDE SEQUENCE [LARGE SCALE GENOMIC DNA]</scope>
    <source>
        <strain evidence="11 12">CCMP1851</strain>
    </source>
</reference>
<gene>
    <name evidence="11" type="ORF">SO694_00057266</name>
</gene>
<protein>
    <recommendedName>
        <fullName evidence="7">peptidylprolyl isomerase</fullName>
        <ecNumber evidence="7">5.2.1.8</ecNumber>
    </recommendedName>
</protein>
<dbReference type="EMBL" id="JBBJCI010000210">
    <property type="protein sequence ID" value="KAK7240601.1"/>
    <property type="molecule type" value="Genomic_DNA"/>
</dbReference>
<keyword evidence="12" id="KW-1185">Reference proteome</keyword>
<dbReference type="InterPro" id="IPR035892">
    <property type="entry name" value="C2_domain_sf"/>
</dbReference>
<proteinExistence type="predicted"/>
<comment type="catalytic activity">
    <reaction evidence="7">
        <text>[protein]-peptidylproline (omega=180) = [protein]-peptidylproline (omega=0)</text>
        <dbReference type="Rhea" id="RHEA:16237"/>
        <dbReference type="Rhea" id="RHEA-COMP:10747"/>
        <dbReference type="Rhea" id="RHEA-COMP:10748"/>
        <dbReference type="ChEBI" id="CHEBI:83833"/>
        <dbReference type="ChEBI" id="CHEBI:83834"/>
        <dbReference type="EC" id="5.2.1.8"/>
    </reaction>
</comment>
<dbReference type="SUPFAM" id="SSF54534">
    <property type="entry name" value="FKBP-like"/>
    <property type="match status" value="1"/>
</dbReference>
<evidence type="ECO:0000313" key="12">
    <source>
        <dbReference type="Proteomes" id="UP001363151"/>
    </source>
</evidence>
<dbReference type="PANTHER" id="PTHR11474:SF126">
    <property type="entry name" value="TYROSINASE-LIKE PROTEIN TYR-1-RELATED"/>
    <property type="match status" value="1"/>
</dbReference>
<evidence type="ECO:0000256" key="4">
    <source>
        <dbReference type="ARBA" id="ARBA00022833"/>
    </source>
</evidence>
<dbReference type="SUPFAM" id="SSF49562">
    <property type="entry name" value="C2 domain (Calcium/lipid-binding domain, CaLB)"/>
    <property type="match status" value="1"/>
</dbReference>
<keyword evidence="7" id="KW-0413">Isomerase</keyword>
<keyword evidence="6" id="KW-0482">Metalloprotease</keyword>
<dbReference type="InterPro" id="IPR001179">
    <property type="entry name" value="PPIase_FKBP_dom"/>
</dbReference>
<accession>A0ABR1FX53</accession>
<dbReference type="PANTHER" id="PTHR11474">
    <property type="entry name" value="TYROSINASE FAMILY MEMBER"/>
    <property type="match status" value="1"/>
</dbReference>
<dbReference type="SMART" id="SM00239">
    <property type="entry name" value="C2"/>
    <property type="match status" value="1"/>
</dbReference>
<dbReference type="Gene3D" id="1.10.1280.10">
    <property type="entry name" value="Di-copper center containing domain from catechol oxidase"/>
    <property type="match status" value="1"/>
</dbReference>
<dbReference type="EC" id="5.2.1.8" evidence="7"/>
<dbReference type="InterPro" id="IPR050316">
    <property type="entry name" value="Tyrosinase/Hemocyanin"/>
</dbReference>
<evidence type="ECO:0000259" key="9">
    <source>
        <dbReference type="PROSITE" id="PS50004"/>
    </source>
</evidence>
<dbReference type="InterPro" id="IPR002477">
    <property type="entry name" value="Peptidoglycan-bd-like"/>
</dbReference>
<dbReference type="Pfam" id="PF01471">
    <property type="entry name" value="PG_binding_1"/>
    <property type="match status" value="1"/>
</dbReference>
<evidence type="ECO:0000259" key="10">
    <source>
        <dbReference type="PROSITE" id="PS50059"/>
    </source>
</evidence>
<keyword evidence="7" id="KW-0697">Rotamase</keyword>
<dbReference type="InterPro" id="IPR036366">
    <property type="entry name" value="PGBDSf"/>
</dbReference>
<dbReference type="SUPFAM" id="SSF47090">
    <property type="entry name" value="PGBD-like"/>
    <property type="match status" value="1"/>
</dbReference>
<dbReference type="Gene3D" id="1.10.101.10">
    <property type="entry name" value="PGBD-like superfamily/PGBD"/>
    <property type="match status" value="1"/>
</dbReference>
<dbReference type="Proteomes" id="UP001363151">
    <property type="component" value="Unassembled WGS sequence"/>
</dbReference>
<dbReference type="PRINTS" id="PR00092">
    <property type="entry name" value="TYROSINASE"/>
</dbReference>
<feature type="coiled-coil region" evidence="8">
    <location>
        <begin position="351"/>
        <end position="385"/>
    </location>
</feature>
<keyword evidence="8" id="KW-0175">Coiled coil</keyword>
<dbReference type="InterPro" id="IPR008922">
    <property type="entry name" value="Di-copper_centre_dom_sf"/>
</dbReference>
<dbReference type="Pfam" id="PF00168">
    <property type="entry name" value="C2"/>
    <property type="match status" value="1"/>
</dbReference>
<dbReference type="PROSITE" id="PS00497">
    <property type="entry name" value="TYROSINASE_1"/>
    <property type="match status" value="1"/>
</dbReference>
<evidence type="ECO:0000256" key="5">
    <source>
        <dbReference type="ARBA" id="ARBA00023008"/>
    </source>
</evidence>
<comment type="caution">
    <text evidence="11">The sequence shown here is derived from an EMBL/GenBank/DDBJ whole genome shotgun (WGS) entry which is preliminary data.</text>
</comment>
<dbReference type="Pfam" id="PF00254">
    <property type="entry name" value="FKBP_C"/>
    <property type="match status" value="1"/>
</dbReference>
<dbReference type="PROSITE" id="PS50059">
    <property type="entry name" value="FKBP_PPIASE"/>
    <property type="match status" value="1"/>
</dbReference>
<evidence type="ECO:0000313" key="11">
    <source>
        <dbReference type="EMBL" id="KAK7240601.1"/>
    </source>
</evidence>
<feature type="domain" description="C2" evidence="9">
    <location>
        <begin position="32"/>
        <end position="152"/>
    </location>
</feature>
<dbReference type="Gene3D" id="3.10.50.40">
    <property type="match status" value="1"/>
</dbReference>
<dbReference type="InterPro" id="IPR006026">
    <property type="entry name" value="Peptidase_Metallo"/>
</dbReference>
<dbReference type="Gene3D" id="2.60.40.150">
    <property type="entry name" value="C2 domain"/>
    <property type="match status" value="1"/>
</dbReference>
<dbReference type="InterPro" id="IPR024079">
    <property type="entry name" value="MetalloPept_cat_dom_sf"/>
</dbReference>
<sequence>MGAAASTAAQPPPPSREDILESWLRVPLARRSQAVVAVETIVDEALEATQTYDVVVTLFGASSLPGTDGSRGTSDPYVVLKVGDATRTSDYIKNDENPNFSEAEYVFEDSAASTLEVSVFDKDWKTSDDVLGAVAVPLVGRGARHTPLTLDLSTVRSLDPGNVTLSWHRAARAQPEGPDAPPIDAPAGAHEAWLAANLALLPPAAAAGPGGPTPPPLDDRTFPLDVLGDGGVVIKKLSKRGAGDSPEEGDHVQVNYVGRVKGKEDEFDRNHGGYPFEFTVGAGKVVKGWDEAIKVLKVGDAAVVELAPDYGYGAEGSEDDVPPGATLVFDMELVDIKERIKGSGAADRERLVQLRAEREAAAAAEAEATRRKEEAEAKRLAAEAAAAKAPSEVVVRRELRAMKPADQRRFVNAIKKMMENPGGPGSSEYARVAGYHGWPGDAATGDTGLCAHRRESFPGWHRAYMMEVEDSLRRADVALGNDGRIGFPYWDSFHRPELNGEILPAIIRDAFRDMPEDLVDGAASAKAGQFASRGYSRVRSEAEVKEFITRKYDLPLVCDAALWTSQHFNAASTGDGKSNDDVESPHNYVHNAVGYPMTTTSFAAYHPIFFLHHCNVDRLYEAYLKYHPDSQREFASYSASRGDGEYDLALKPFVNPRTGKIYAHADCFDAAALGFAYDTLPKRRPQQLREPPDYALFRGLDLGLAVFQDAAYFLHVFVVPTEEAADFSPPLVPIPRDDHAYYAGSGSIFGGKGERCAHCASGKKVDVTVDVTRALRHELKRGRKDVVLFTLVVDANTDELVVLDADTTETLGIPLPELVGPWYAPGDVVPDLNEATDKAAPGAKDMTLQLQKMLKNFGYYEGEVDADFGEMTTQAVKTFQDVNKLLQDGVVGPKTLGILKKVRNDVAKDIGDRDEARVAAGQWLKYTVGPAPGYLDRRAILAEVDAAFGQWAAAGGFRAERVDDADDAKIAVTWAAPEASSFDGPGGSLARADATSVVFDFHEDWLLQGMKNRPGAFFFLPVMLHEVGHCLGLTHSAEYRDVMSPYYVANHANLTDNDVARLQKNLVL</sequence>
<dbReference type="SUPFAM" id="SSF48056">
    <property type="entry name" value="Di-copper centre-containing domain"/>
    <property type="match status" value="1"/>
</dbReference>
<dbReference type="Pfam" id="PF00413">
    <property type="entry name" value="Peptidase_M10"/>
    <property type="match status" value="1"/>
</dbReference>
<keyword evidence="4" id="KW-0862">Zinc</keyword>
<dbReference type="SUPFAM" id="SSF55486">
    <property type="entry name" value="Metalloproteases ('zincins'), catalytic domain"/>
    <property type="match status" value="1"/>
</dbReference>
<dbReference type="InterPro" id="IPR000008">
    <property type="entry name" value="C2_dom"/>
</dbReference>
<dbReference type="PROSITE" id="PS50004">
    <property type="entry name" value="C2"/>
    <property type="match status" value="1"/>
</dbReference>